<name>A0A7Y9G749_9ACTN</name>
<keyword evidence="2" id="KW-1185">Reference proteome</keyword>
<accession>A0A7Y9G749</accession>
<protein>
    <submittedName>
        <fullName evidence="1">Uncharacterized protein</fullName>
    </submittedName>
</protein>
<reference evidence="1 2" key="1">
    <citation type="submission" date="2020-07" db="EMBL/GenBank/DDBJ databases">
        <title>Sequencing the genomes of 1000 actinobacteria strains.</title>
        <authorList>
            <person name="Klenk H.-P."/>
        </authorList>
    </citation>
    <scope>NUCLEOTIDE SEQUENCE [LARGE SCALE GENOMIC DNA]</scope>
    <source>
        <strain evidence="1 2">DSM 43461</strain>
    </source>
</reference>
<evidence type="ECO:0000313" key="1">
    <source>
        <dbReference type="EMBL" id="NYE11148.1"/>
    </source>
</evidence>
<evidence type="ECO:0000313" key="2">
    <source>
        <dbReference type="Proteomes" id="UP000591272"/>
    </source>
</evidence>
<dbReference type="RefSeq" id="WP_179832559.1">
    <property type="nucleotide sequence ID" value="NZ_BMRD01000007.1"/>
</dbReference>
<organism evidence="1 2">
    <name type="scientific">Actinomadura citrea</name>
    <dbReference type="NCBI Taxonomy" id="46158"/>
    <lineage>
        <taxon>Bacteria</taxon>
        <taxon>Bacillati</taxon>
        <taxon>Actinomycetota</taxon>
        <taxon>Actinomycetes</taxon>
        <taxon>Streptosporangiales</taxon>
        <taxon>Thermomonosporaceae</taxon>
        <taxon>Actinomadura</taxon>
    </lineage>
</organism>
<comment type="caution">
    <text evidence="1">The sequence shown here is derived from an EMBL/GenBank/DDBJ whole genome shotgun (WGS) entry which is preliminary data.</text>
</comment>
<dbReference type="AlphaFoldDB" id="A0A7Y9G749"/>
<sequence length="123" mass="13855">MALSLATLLRRLGLPVDNPEPRQDILLLDNGMRGTGRAALEQNTRDWIAENLVARHPGLRELAGTYCRRTIRSRMIVELADAIDAVGLSAETVRTVWTEFDELRDDTARKAFIERVADLPRES</sequence>
<dbReference type="EMBL" id="JACCBT010000001">
    <property type="protein sequence ID" value="NYE11148.1"/>
    <property type="molecule type" value="Genomic_DNA"/>
</dbReference>
<gene>
    <name evidence="1" type="ORF">BJ999_001444</name>
</gene>
<proteinExistence type="predicted"/>
<dbReference type="Proteomes" id="UP000591272">
    <property type="component" value="Unassembled WGS sequence"/>
</dbReference>